<accession>A0A0E9U291</accession>
<proteinExistence type="predicted"/>
<dbReference type="AlphaFoldDB" id="A0A0E9U291"/>
<dbReference type="EMBL" id="GBXM01049287">
    <property type="protein sequence ID" value="JAH59290.1"/>
    <property type="molecule type" value="Transcribed_RNA"/>
</dbReference>
<reference evidence="1" key="2">
    <citation type="journal article" date="2015" name="Fish Shellfish Immunol.">
        <title>Early steps in the European eel (Anguilla anguilla)-Vibrio vulnificus interaction in the gills: Role of the RtxA13 toxin.</title>
        <authorList>
            <person name="Callol A."/>
            <person name="Pajuelo D."/>
            <person name="Ebbesson L."/>
            <person name="Teles M."/>
            <person name="MacKenzie S."/>
            <person name="Amaro C."/>
        </authorList>
    </citation>
    <scope>NUCLEOTIDE SEQUENCE</scope>
</reference>
<evidence type="ECO:0000313" key="1">
    <source>
        <dbReference type="EMBL" id="JAH59290.1"/>
    </source>
</evidence>
<reference evidence="1" key="1">
    <citation type="submission" date="2014-11" db="EMBL/GenBank/DDBJ databases">
        <authorList>
            <person name="Amaro Gonzalez C."/>
        </authorList>
    </citation>
    <scope>NUCLEOTIDE SEQUENCE</scope>
</reference>
<name>A0A0E9U291_ANGAN</name>
<protein>
    <submittedName>
        <fullName evidence="1">Uncharacterized protein</fullName>
    </submittedName>
</protein>
<organism evidence="1">
    <name type="scientific">Anguilla anguilla</name>
    <name type="common">European freshwater eel</name>
    <name type="synonym">Muraena anguilla</name>
    <dbReference type="NCBI Taxonomy" id="7936"/>
    <lineage>
        <taxon>Eukaryota</taxon>
        <taxon>Metazoa</taxon>
        <taxon>Chordata</taxon>
        <taxon>Craniata</taxon>
        <taxon>Vertebrata</taxon>
        <taxon>Euteleostomi</taxon>
        <taxon>Actinopterygii</taxon>
        <taxon>Neopterygii</taxon>
        <taxon>Teleostei</taxon>
        <taxon>Anguilliformes</taxon>
        <taxon>Anguillidae</taxon>
        <taxon>Anguilla</taxon>
    </lineage>
</organism>
<sequence>MMGPSISIIFLQKLFIFCHLSSVCHHKLS</sequence>